<protein>
    <submittedName>
        <fullName evidence="2">Uncharacterized protein</fullName>
    </submittedName>
</protein>
<accession>A0ABQ9ID12</accession>
<comment type="caution">
    <text evidence="2">The sequence shown here is derived from an EMBL/GenBank/DDBJ whole genome shotgun (WGS) entry which is preliminary data.</text>
</comment>
<reference evidence="2 3" key="1">
    <citation type="submission" date="2023-02" db="EMBL/GenBank/DDBJ databases">
        <title>LHISI_Scaffold_Assembly.</title>
        <authorList>
            <person name="Stuart O.P."/>
            <person name="Cleave R."/>
            <person name="Magrath M.J.L."/>
            <person name="Mikheyev A.S."/>
        </authorList>
    </citation>
    <scope>NUCLEOTIDE SEQUENCE [LARGE SCALE GENOMIC DNA]</scope>
    <source>
        <strain evidence="2">Daus_M_001</strain>
        <tissue evidence="2">Leg muscle</tissue>
    </source>
</reference>
<name>A0ABQ9ID12_9NEOP</name>
<gene>
    <name evidence="2" type="ORF">PR048_006739</name>
</gene>
<proteinExistence type="predicted"/>
<dbReference type="Proteomes" id="UP001159363">
    <property type="component" value="Chromosome 2"/>
</dbReference>
<feature type="region of interest" description="Disordered" evidence="1">
    <location>
        <begin position="346"/>
        <end position="365"/>
    </location>
</feature>
<sequence length="510" mass="56042">MQKQCSLASKWVSGTGSGKYYTEYVMKMSPRKCHDSSGLSVCGVVTNSSSCEALGCRSVSAARRQAAPLWSPRASAGEVEHQSIRGADEKPACRQRGLCRHAGLSSRIIRPPPFSAVGRCGLSKPRSRHYWDEIVVSYAHTESKPERARRLQAVSRWRLPECKCGKARTLLGRLECFAISLIPVIVLAEPLLLMSPRSTHIPSWSHSNPRRIVSVVVEGVQEGLPRTITPPDVRLVVSAGVASFQLLLHLLAAPSTCVHVTRHRSYSLIIIYTKWLFTTGYPLEPTYKYYPACNTTAEHAELIKDGEDKAKGSLSLAEEGELNILGLELMEMDLMNLTRSSAEKLSIDDDSSDTGMELNGTNPDNYDATAYELTKTNTHALRLTWDSNPEPPALQTAVHQLTAPREIRRWNARAGETGEPRESGIVQHDLHMRKSGREPAGDQTQIAVVGGERPSHCATAAPREVTREEELDDAVSLTQRVLGDAAVGAEVRLTHVADLERHVLGGRRAP</sequence>
<evidence type="ECO:0000256" key="1">
    <source>
        <dbReference type="SAM" id="MobiDB-lite"/>
    </source>
</evidence>
<evidence type="ECO:0000313" key="3">
    <source>
        <dbReference type="Proteomes" id="UP001159363"/>
    </source>
</evidence>
<dbReference type="EMBL" id="JARBHB010000002">
    <property type="protein sequence ID" value="KAJ8894129.1"/>
    <property type="molecule type" value="Genomic_DNA"/>
</dbReference>
<evidence type="ECO:0000313" key="2">
    <source>
        <dbReference type="EMBL" id="KAJ8894129.1"/>
    </source>
</evidence>
<keyword evidence="3" id="KW-1185">Reference proteome</keyword>
<organism evidence="2 3">
    <name type="scientific">Dryococelus australis</name>
    <dbReference type="NCBI Taxonomy" id="614101"/>
    <lineage>
        <taxon>Eukaryota</taxon>
        <taxon>Metazoa</taxon>
        <taxon>Ecdysozoa</taxon>
        <taxon>Arthropoda</taxon>
        <taxon>Hexapoda</taxon>
        <taxon>Insecta</taxon>
        <taxon>Pterygota</taxon>
        <taxon>Neoptera</taxon>
        <taxon>Polyneoptera</taxon>
        <taxon>Phasmatodea</taxon>
        <taxon>Verophasmatodea</taxon>
        <taxon>Anareolatae</taxon>
        <taxon>Phasmatidae</taxon>
        <taxon>Eurycanthinae</taxon>
        <taxon>Dryococelus</taxon>
    </lineage>
</organism>